<accession>A0ACD3SRU3</accession>
<dbReference type="EMBL" id="AKCV02000014">
    <property type="protein sequence ID" value="TMS59021.1"/>
    <property type="molecule type" value="Genomic_DNA"/>
</dbReference>
<keyword evidence="2" id="KW-1185">Reference proteome</keyword>
<proteinExistence type="predicted"/>
<evidence type="ECO:0000313" key="1">
    <source>
        <dbReference type="EMBL" id="TMS59021.1"/>
    </source>
</evidence>
<name>A0ACD3SRU3_9BURK</name>
<sequence length="543" mass="58273">MTAAQPARLFTIPRLLLIVVLVLSVALLAQPQWLGTPTARSAVAGLITLLWLAFAGTTWLRHRRAQRALEAAMRGEAGATIVAYASQTGQAERYAEQTAEALRAAGTSVRLLPLSHLDAETLAQTPRALFIASTTGEGDAPDNASGFVRHLMASSAPLPYLAHLDYGVLALGDRSYSDYCGFGHALDRWLRHQHAQPLFDIIEVDNGDTGALRHWQHQLGVLTGQASMQDWSTPHYARWQLAGRTLLNAGSPGAPAFHIVLKPLDGTLDWQAGDIAEIGPCNAPHAVTETLLALGADGDATVTADGQTLRLADLLARCQLPAADTCTTLRAIPAQALAEQLARLPHREYSIASLPADGRLELLVRRMADPDGTPGVGSGWLTQHAAPGSEIALRIRTNRNFHTPPDDRPLILIGNGTGLAGLRAHLKARALAGHHRNWLLFGERTAAHDQFFAEELQAWQAQGVLQRVDLAFSRDTGGHRYVQDCVQAAAADLRAWVAAGAAIYVCGNLQGMASGVDHALHDALGTATVETLADTGRYRRDVY</sequence>
<organism evidence="1 2">
    <name type="scientific">Imbroritus primus</name>
    <dbReference type="NCBI Taxonomy" id="3058603"/>
    <lineage>
        <taxon>Bacteria</taxon>
        <taxon>Pseudomonadati</taxon>
        <taxon>Pseudomonadota</taxon>
        <taxon>Betaproteobacteria</taxon>
        <taxon>Burkholderiales</taxon>
        <taxon>Burkholderiaceae</taxon>
        <taxon>Imbroritus</taxon>
    </lineage>
</organism>
<dbReference type="Proteomes" id="UP000004277">
    <property type="component" value="Unassembled WGS sequence"/>
</dbReference>
<reference evidence="1" key="1">
    <citation type="submission" date="2019-05" db="EMBL/GenBank/DDBJ databases">
        <title>Revised genome assembly of Burkholderiaceae (previously Ralstonia) sp. PBA.</title>
        <authorList>
            <person name="Gan H.M."/>
        </authorList>
    </citation>
    <scope>NUCLEOTIDE SEQUENCE</scope>
    <source>
        <strain evidence="1">PBA</strain>
    </source>
</reference>
<gene>
    <name evidence="1" type="ORF">MW7_004630</name>
</gene>
<evidence type="ECO:0000313" key="2">
    <source>
        <dbReference type="Proteomes" id="UP000004277"/>
    </source>
</evidence>
<protein>
    <submittedName>
        <fullName evidence="1">Sulfite reductase flavoprotein subunit alpha</fullName>
    </submittedName>
</protein>
<comment type="caution">
    <text evidence="1">The sequence shown here is derived from an EMBL/GenBank/DDBJ whole genome shotgun (WGS) entry which is preliminary data.</text>
</comment>